<dbReference type="GO" id="GO:0042960">
    <property type="term" value="F:antimonite secondary active transmembrane transporter activity"/>
    <property type="evidence" value="ECO:0007669"/>
    <property type="project" value="TreeGrafter"/>
</dbReference>
<keyword evidence="6" id="KW-0813">Transport</keyword>
<protein>
    <recommendedName>
        <fullName evidence="6">Arsenical pump membrane protein</fullName>
    </recommendedName>
</protein>
<keyword evidence="5 6" id="KW-0472">Membrane</keyword>
<gene>
    <name evidence="7" type="ORF">BK663_04220</name>
</gene>
<feature type="transmembrane region" description="Helical" evidence="6">
    <location>
        <begin position="25"/>
        <end position="43"/>
    </location>
</feature>
<feature type="transmembrane region" description="Helical" evidence="6">
    <location>
        <begin position="52"/>
        <end position="70"/>
    </location>
</feature>
<evidence type="ECO:0000256" key="1">
    <source>
        <dbReference type="ARBA" id="ARBA00004651"/>
    </source>
</evidence>
<feature type="transmembrane region" description="Helical" evidence="6">
    <location>
        <begin position="222"/>
        <end position="241"/>
    </location>
</feature>
<organism evidence="7 8">
    <name type="scientific">Pseudomonas lini</name>
    <dbReference type="NCBI Taxonomy" id="163011"/>
    <lineage>
        <taxon>Bacteria</taxon>
        <taxon>Pseudomonadati</taxon>
        <taxon>Pseudomonadota</taxon>
        <taxon>Gammaproteobacteria</taxon>
        <taxon>Pseudomonadales</taxon>
        <taxon>Pseudomonadaceae</taxon>
        <taxon>Pseudomonas</taxon>
    </lineage>
</organism>
<evidence type="ECO:0000256" key="6">
    <source>
        <dbReference type="RuleBase" id="RU004993"/>
    </source>
</evidence>
<keyword evidence="6" id="KW-0059">Arsenical resistance</keyword>
<reference evidence="7 8" key="1">
    <citation type="submission" date="2016-10" db="EMBL/GenBank/DDBJ databases">
        <title>Comparative genome analysis of multiple Pseudomonas spp. focuses on biocontrol and plant growth promoting traits.</title>
        <authorList>
            <person name="Tao X.-Y."/>
            <person name="Taylor C.G."/>
        </authorList>
    </citation>
    <scope>NUCLEOTIDE SEQUENCE [LARGE SCALE GENOMIC DNA]</scope>
    <source>
        <strain evidence="7 8">48C10</strain>
    </source>
</reference>
<proteinExistence type="inferred from homology"/>
<accession>A0A423IYP0</accession>
<dbReference type="AlphaFoldDB" id="A0A423IYP0"/>
<evidence type="ECO:0000313" key="8">
    <source>
        <dbReference type="Proteomes" id="UP000284168"/>
    </source>
</evidence>
<feature type="transmembrane region" description="Helical" evidence="6">
    <location>
        <begin position="308"/>
        <end position="329"/>
    </location>
</feature>
<dbReference type="Proteomes" id="UP000284168">
    <property type="component" value="Unassembled WGS sequence"/>
</dbReference>
<sequence length="427" mass="45395">MLIAFLIFLVTIVLVIWQPKGLGVGWSAALGALVALLTGVVSLSDIPVVWQIVWNATGTFIAVIIISLLLDEAGFFEWAALHVARWGAGSSRKLFAFIILLGAAVSALFANDGAALILTPIVIAMLLALRFSPAATLAFVMAAGFIADTASLPLVVSNLVNIVSADYFNIGFSEYASIMVPVNLVSIAATLAMLLWFFHKDLPRTYDLDQLKAPEAAIRDRATFIAGGWVLGLLLVGFFVIEPLGVPISAIAAVCALILYLIAARGHVISTRKVLKEAPWQVVVFSLGMYLVIYGLRNAGLTDYLSQILNVFAGYGIWGASLGTGLLAAGLSSVMNNMPTVLVGALSIHSAEATGVVRQAMIYANIIGCDLGPKITPIGSLATLLWLHVLARKSIVITWGYYFRTGIVLTLPILLATLAALAIRLSF</sequence>
<comment type="function">
    <text evidence="6">Involved in arsenical resistance. Thought to form the channel of an arsenite pump.</text>
</comment>
<evidence type="ECO:0000256" key="4">
    <source>
        <dbReference type="ARBA" id="ARBA00022989"/>
    </source>
</evidence>
<dbReference type="RefSeq" id="WP_123719524.1">
    <property type="nucleotide sequence ID" value="NZ_MOBN01000012.1"/>
</dbReference>
<dbReference type="GO" id="GO:0008490">
    <property type="term" value="F:arsenite secondary active transmembrane transporter activity"/>
    <property type="evidence" value="ECO:0007669"/>
    <property type="project" value="TreeGrafter"/>
</dbReference>
<dbReference type="EMBL" id="MOBN01000012">
    <property type="protein sequence ID" value="RON30517.1"/>
    <property type="molecule type" value="Genomic_DNA"/>
</dbReference>
<name>A0A423IYP0_9PSED</name>
<comment type="caution">
    <text evidence="7">The sequence shown here is derived from an EMBL/GenBank/DDBJ whole genome shotgun (WGS) entry which is preliminary data.</text>
</comment>
<comment type="subcellular location">
    <subcellularLocation>
        <location evidence="1 6">Cell membrane</location>
        <topology evidence="1 6">Multi-pass membrane protein</topology>
    </subcellularLocation>
</comment>
<comment type="caution">
    <text evidence="6">Lacks conserved residue(s) required for the propagation of feature annotation.</text>
</comment>
<feature type="transmembrane region" description="Helical" evidence="6">
    <location>
        <begin position="175"/>
        <end position="198"/>
    </location>
</feature>
<evidence type="ECO:0000256" key="5">
    <source>
        <dbReference type="ARBA" id="ARBA00023136"/>
    </source>
</evidence>
<feature type="transmembrane region" description="Helical" evidence="6">
    <location>
        <begin position="401"/>
        <end position="423"/>
    </location>
</feature>
<evidence type="ECO:0000256" key="3">
    <source>
        <dbReference type="ARBA" id="ARBA00022692"/>
    </source>
</evidence>
<dbReference type="PANTHER" id="PTHR43302">
    <property type="entry name" value="TRANSPORTER ARSB-RELATED"/>
    <property type="match status" value="1"/>
</dbReference>
<dbReference type="GO" id="GO:0046685">
    <property type="term" value="P:response to arsenic-containing substance"/>
    <property type="evidence" value="ECO:0007669"/>
    <property type="project" value="UniProtKB-KW"/>
</dbReference>
<dbReference type="InterPro" id="IPR000802">
    <property type="entry name" value="Arsenical_pump_ArsB"/>
</dbReference>
<dbReference type="Pfam" id="PF02040">
    <property type="entry name" value="ArsB"/>
    <property type="match status" value="1"/>
</dbReference>
<feature type="transmembrane region" description="Helical" evidence="6">
    <location>
        <begin position="134"/>
        <end position="155"/>
    </location>
</feature>
<keyword evidence="4 6" id="KW-1133">Transmembrane helix</keyword>
<evidence type="ECO:0000256" key="2">
    <source>
        <dbReference type="ARBA" id="ARBA00022475"/>
    </source>
</evidence>
<dbReference type="NCBIfam" id="TIGR00935">
    <property type="entry name" value="2a45"/>
    <property type="match status" value="1"/>
</dbReference>
<keyword evidence="2" id="KW-1003">Cell membrane</keyword>
<dbReference type="NCBIfam" id="NF011980">
    <property type="entry name" value="PRK15445.1"/>
    <property type="match status" value="1"/>
</dbReference>
<dbReference type="PANTHER" id="PTHR43302:SF5">
    <property type="entry name" value="TRANSPORTER ARSB-RELATED"/>
    <property type="match status" value="1"/>
</dbReference>
<dbReference type="PRINTS" id="PR00758">
    <property type="entry name" value="ARSENICPUMP"/>
</dbReference>
<dbReference type="GO" id="GO:0005886">
    <property type="term" value="C:plasma membrane"/>
    <property type="evidence" value="ECO:0007669"/>
    <property type="project" value="UniProtKB-SubCell"/>
</dbReference>
<comment type="similarity">
    <text evidence="6">Belongs to the ArsB family.</text>
</comment>
<evidence type="ECO:0000313" key="7">
    <source>
        <dbReference type="EMBL" id="RON30517.1"/>
    </source>
</evidence>
<feature type="transmembrane region" description="Helical" evidence="6">
    <location>
        <begin position="94"/>
        <end position="127"/>
    </location>
</feature>
<dbReference type="CDD" id="cd01118">
    <property type="entry name" value="ArsB_permease"/>
    <property type="match status" value="1"/>
</dbReference>
<feature type="transmembrane region" description="Helical" evidence="6">
    <location>
        <begin position="247"/>
        <end position="266"/>
    </location>
</feature>
<feature type="transmembrane region" description="Helical" evidence="6">
    <location>
        <begin position="278"/>
        <end position="296"/>
    </location>
</feature>
<keyword evidence="3 6" id="KW-0812">Transmembrane</keyword>